<dbReference type="AlphaFoldDB" id="A0A554VK46"/>
<proteinExistence type="inferred from homology"/>
<evidence type="ECO:0000256" key="1">
    <source>
        <dbReference type="ARBA" id="ARBA00008857"/>
    </source>
</evidence>
<evidence type="ECO:0000259" key="7">
    <source>
        <dbReference type="PROSITE" id="PS51900"/>
    </source>
</evidence>
<dbReference type="InterPro" id="IPR002104">
    <property type="entry name" value="Integrase_catalytic"/>
</dbReference>
<accession>A0A554VK46</accession>
<evidence type="ECO:0000256" key="4">
    <source>
        <dbReference type="ARBA" id="ARBA00023172"/>
    </source>
</evidence>
<keyword evidence="9" id="KW-1185">Reference proteome</keyword>
<dbReference type="GO" id="GO:0015074">
    <property type="term" value="P:DNA integration"/>
    <property type="evidence" value="ECO:0007669"/>
    <property type="project" value="UniProtKB-KW"/>
</dbReference>
<evidence type="ECO:0000256" key="3">
    <source>
        <dbReference type="ARBA" id="ARBA00023125"/>
    </source>
</evidence>
<evidence type="ECO:0000313" key="8">
    <source>
        <dbReference type="EMBL" id="TSE08321.1"/>
    </source>
</evidence>
<organism evidence="8 9">
    <name type="scientific">Aquimarina algiphila</name>
    <dbReference type="NCBI Taxonomy" id="2047982"/>
    <lineage>
        <taxon>Bacteria</taxon>
        <taxon>Pseudomonadati</taxon>
        <taxon>Bacteroidota</taxon>
        <taxon>Flavobacteriia</taxon>
        <taxon>Flavobacteriales</taxon>
        <taxon>Flavobacteriaceae</taxon>
        <taxon>Aquimarina</taxon>
    </lineage>
</organism>
<protein>
    <submittedName>
        <fullName evidence="8">Tyrosine-type recombinase/integrase</fullName>
    </submittedName>
</protein>
<dbReference type="InterPro" id="IPR050090">
    <property type="entry name" value="Tyrosine_recombinase_XerCD"/>
</dbReference>
<gene>
    <name evidence="8" type="ORF">FOF46_13065</name>
</gene>
<dbReference type="PROSITE" id="PS51898">
    <property type="entry name" value="TYR_RECOMBINASE"/>
    <property type="match status" value="1"/>
</dbReference>
<dbReference type="InterPro" id="IPR044068">
    <property type="entry name" value="CB"/>
</dbReference>
<dbReference type="OrthoDB" id="1068680at2"/>
<dbReference type="Pfam" id="PF00589">
    <property type="entry name" value="Phage_integrase"/>
    <property type="match status" value="1"/>
</dbReference>
<dbReference type="PROSITE" id="PS51900">
    <property type="entry name" value="CB"/>
    <property type="match status" value="1"/>
</dbReference>
<comment type="similarity">
    <text evidence="1">Belongs to the 'phage' integrase family.</text>
</comment>
<evidence type="ECO:0000313" key="9">
    <source>
        <dbReference type="Proteomes" id="UP000318833"/>
    </source>
</evidence>
<evidence type="ECO:0000256" key="2">
    <source>
        <dbReference type="ARBA" id="ARBA00022908"/>
    </source>
</evidence>
<dbReference type="EMBL" id="VLNR01000024">
    <property type="protein sequence ID" value="TSE08321.1"/>
    <property type="molecule type" value="Genomic_DNA"/>
</dbReference>
<dbReference type="Pfam" id="PF13102">
    <property type="entry name" value="Phage_int_SAM_5"/>
    <property type="match status" value="1"/>
</dbReference>
<dbReference type="Gene3D" id="1.10.443.10">
    <property type="entry name" value="Intergrase catalytic core"/>
    <property type="match status" value="1"/>
</dbReference>
<dbReference type="PANTHER" id="PTHR30349">
    <property type="entry name" value="PHAGE INTEGRASE-RELATED"/>
    <property type="match status" value="1"/>
</dbReference>
<feature type="domain" description="Core-binding (CB)" evidence="7">
    <location>
        <begin position="99"/>
        <end position="186"/>
    </location>
</feature>
<keyword evidence="3 5" id="KW-0238">DNA-binding</keyword>
<dbReference type="InterPro" id="IPR011010">
    <property type="entry name" value="DNA_brk_join_enz"/>
</dbReference>
<keyword evidence="2" id="KW-0229">DNA integration</keyword>
<dbReference type="GO" id="GO:0003677">
    <property type="term" value="F:DNA binding"/>
    <property type="evidence" value="ECO:0007669"/>
    <property type="project" value="UniProtKB-UniRule"/>
</dbReference>
<dbReference type="SUPFAM" id="SSF56349">
    <property type="entry name" value="DNA breaking-rejoining enzymes"/>
    <property type="match status" value="1"/>
</dbReference>
<keyword evidence="4" id="KW-0233">DNA recombination</keyword>
<comment type="caution">
    <text evidence="8">The sequence shown here is derived from an EMBL/GenBank/DDBJ whole genome shotgun (WGS) entry which is preliminary data.</text>
</comment>
<dbReference type="GO" id="GO:0006310">
    <property type="term" value="P:DNA recombination"/>
    <property type="evidence" value="ECO:0007669"/>
    <property type="project" value="UniProtKB-KW"/>
</dbReference>
<evidence type="ECO:0000256" key="5">
    <source>
        <dbReference type="PROSITE-ProRule" id="PRU01248"/>
    </source>
</evidence>
<dbReference type="InterPro" id="IPR013762">
    <property type="entry name" value="Integrase-like_cat_sf"/>
</dbReference>
<feature type="domain" description="Tyr recombinase" evidence="6">
    <location>
        <begin position="210"/>
        <end position="403"/>
    </location>
</feature>
<dbReference type="Proteomes" id="UP000318833">
    <property type="component" value="Unassembled WGS sequence"/>
</dbReference>
<dbReference type="Gene3D" id="1.10.150.130">
    <property type="match status" value="1"/>
</dbReference>
<name>A0A554VK46_9FLAO</name>
<reference evidence="8 9" key="1">
    <citation type="submission" date="2019-07" db="EMBL/GenBank/DDBJ databases">
        <title>The draft genome sequence of Aquimarina algiphila M91.</title>
        <authorList>
            <person name="Meng X."/>
        </authorList>
    </citation>
    <scope>NUCLEOTIDE SEQUENCE [LARGE SCALE GENOMIC DNA]</scope>
    <source>
        <strain evidence="8 9">M91</strain>
    </source>
</reference>
<dbReference type="Pfam" id="PF17293">
    <property type="entry name" value="Arm-DNA-bind_5"/>
    <property type="match status" value="1"/>
</dbReference>
<sequence length="404" mass="47472">MSSVKVILYKSKKKADGKHPIALRVIKDRKPSYFYLEWIDERYWDPKKLKVKNSYHSAPRLNNLILKKITAADDLILRFEAENETYTSSRITNALKGNSTTSLLFEYTQEYFESLYKLEKYSRAITDEGRIKQFKEFLGNRNISFEEITIALLNKFKVYLATKQKVSERSIMNSLVVIRTIFNRAINDGIVEQKYYPFGKNKIHIKFPQTIKIGLDEKEMIAIEELDLKKGSTIWHSRNIFLFSFYLAGMRVSDVLRVKWNDIKGDRLYYQMEKNKKVDSLKLPNKVIEILGFYTNNKKDPDDYIFPELKKAKKNDSKDQYRKTKTAIKKFNNYLEEIAKKAEIDKKVTMHIARHSFGNIAGDKISPYMLQKLYRHSNLSTTIGYQANFMHKDTDQALDSVLNF</sequence>
<dbReference type="InterPro" id="IPR010998">
    <property type="entry name" value="Integrase_recombinase_N"/>
</dbReference>
<dbReference type="InterPro" id="IPR035386">
    <property type="entry name" value="Arm-DNA-bind_5"/>
</dbReference>
<dbReference type="InterPro" id="IPR025269">
    <property type="entry name" value="SAM-like_dom"/>
</dbReference>
<dbReference type="RefSeq" id="WP_143916735.1">
    <property type="nucleotide sequence ID" value="NZ_CANMIK010000022.1"/>
</dbReference>
<dbReference type="PANTHER" id="PTHR30349:SF64">
    <property type="entry name" value="PROPHAGE INTEGRASE INTD-RELATED"/>
    <property type="match status" value="1"/>
</dbReference>
<evidence type="ECO:0000259" key="6">
    <source>
        <dbReference type="PROSITE" id="PS51898"/>
    </source>
</evidence>